<dbReference type="OrthoDB" id="265347at2759"/>
<proteinExistence type="predicted"/>
<dbReference type="GeneID" id="94169662"/>
<comment type="caution">
    <text evidence="2">The sequence shown here is derived from an EMBL/GenBank/DDBJ whole genome shotgun (WGS) entry which is preliminary data.</text>
</comment>
<feature type="compositionally biased region" description="Low complexity" evidence="1">
    <location>
        <begin position="590"/>
        <end position="608"/>
    </location>
</feature>
<evidence type="ECO:0000313" key="3">
    <source>
        <dbReference type="Proteomes" id="UP000674179"/>
    </source>
</evidence>
<feature type="region of interest" description="Disordered" evidence="1">
    <location>
        <begin position="526"/>
        <end position="568"/>
    </location>
</feature>
<accession>A0A836H634</accession>
<dbReference type="RefSeq" id="XP_067690255.1">
    <property type="nucleotide sequence ID" value="XM_067834152.1"/>
</dbReference>
<keyword evidence="3" id="KW-1185">Reference proteome</keyword>
<dbReference type="AlphaFoldDB" id="A0A836H634"/>
<feature type="compositionally biased region" description="Basic and acidic residues" evidence="1">
    <location>
        <begin position="537"/>
        <end position="547"/>
    </location>
</feature>
<feature type="region of interest" description="Disordered" evidence="1">
    <location>
        <begin position="485"/>
        <end position="509"/>
    </location>
</feature>
<evidence type="ECO:0000313" key="2">
    <source>
        <dbReference type="EMBL" id="KAG5471085.1"/>
    </source>
</evidence>
<protein>
    <submittedName>
        <fullName evidence="2">Uncharacterized protein</fullName>
    </submittedName>
</protein>
<name>A0A836H634_LEIEN</name>
<feature type="compositionally biased region" description="Low complexity" evidence="1">
    <location>
        <begin position="485"/>
        <end position="494"/>
    </location>
</feature>
<gene>
    <name evidence="2" type="ORF">CUR178_02393</name>
</gene>
<feature type="region of interest" description="Disordered" evidence="1">
    <location>
        <begin position="587"/>
        <end position="617"/>
    </location>
</feature>
<dbReference type="EMBL" id="JAFHKP010000032">
    <property type="protein sequence ID" value="KAG5471085.1"/>
    <property type="molecule type" value="Genomic_DNA"/>
</dbReference>
<dbReference type="Proteomes" id="UP000674179">
    <property type="component" value="Chromosome 32"/>
</dbReference>
<dbReference type="KEGG" id="lenr:94169662"/>
<organism evidence="2 3">
    <name type="scientific">Leishmania enriettii</name>
    <dbReference type="NCBI Taxonomy" id="5663"/>
    <lineage>
        <taxon>Eukaryota</taxon>
        <taxon>Discoba</taxon>
        <taxon>Euglenozoa</taxon>
        <taxon>Kinetoplastea</taxon>
        <taxon>Metakinetoplastina</taxon>
        <taxon>Trypanosomatida</taxon>
        <taxon>Trypanosomatidae</taxon>
        <taxon>Leishmaniinae</taxon>
        <taxon>Leishmania</taxon>
    </lineage>
</organism>
<feature type="compositionally biased region" description="Low complexity" evidence="1">
    <location>
        <begin position="526"/>
        <end position="536"/>
    </location>
</feature>
<evidence type="ECO:0000256" key="1">
    <source>
        <dbReference type="SAM" id="MobiDB-lite"/>
    </source>
</evidence>
<sequence length="640" mass="69587">MAREEDAVGSYCANLAATYERLAQDLAVPLIDRALYSCLFVQPLLRQHCLVAQGSSATAEETSTLSPHASTTDRHGDALVALGGTELVVAALCAHEQLTLLVMQAIALRESVVTRMWACISAYDSDRANAEAAQFTMLRLLEEHQIVTLLTVESVLEWRQALSRPHPFLLKNGESYLMNIVQDSAAFGATALVRSLSHVHLEHDPLCTKVDLRRLLRRLEIKRRTRLVSSGAMWKFGLQPLRLITSSQSLSGSTGRSCVGMAPNTVTLSAMAPSSSSAASEACGSAPSVRRYAEPSLDFLDEVKRLTAALNRGGNRRRAPPPFSFGAASASSTALGVTGNSASAAVHHYFHLPPPCGLWEVQQQKRHRLLNATRVLEEEASVQRMLVEELYHLAHQKEHFVPLLDVAQLFNTHDCGQVDTNIPADSWPLEKTAWLSSATAERRVNRLSCMSTAREALLAKQLLPAWERRMSNSTADLAITTGTQSMTQAASASSPLEGPPTPLQPTSTEEARHCFIEAADSSRYSDSFEVSSSASRDSSRRQREHMSLPEARAALCSRPSSPSHAALPRFSSPSVVAATGALFARPTGYSSWSSSPPNSSRAPSLPSSVQAPSRKTSLEELRQQLLAERRLSSRFAGMND</sequence>
<reference evidence="2 3" key="1">
    <citation type="submission" date="2021-02" db="EMBL/GenBank/DDBJ databases">
        <title>Leishmania (Mundinia) enrietti genome sequencing and assembly.</title>
        <authorList>
            <person name="Almutairi H."/>
            <person name="Gatherer D."/>
        </authorList>
    </citation>
    <scope>NUCLEOTIDE SEQUENCE [LARGE SCALE GENOMIC DNA]</scope>
    <source>
        <strain evidence="2">CUR178</strain>
    </source>
</reference>